<evidence type="ECO:0000256" key="4">
    <source>
        <dbReference type="ARBA" id="ARBA00022801"/>
    </source>
</evidence>
<accession>A0A5K3FC22</accession>
<dbReference type="PRINTS" id="PR00723">
    <property type="entry name" value="SUBTILISIN"/>
</dbReference>
<feature type="active site" description="Charge relay system" evidence="7 8">
    <location>
        <position position="184"/>
    </location>
</feature>
<dbReference type="Gene3D" id="2.60.120.260">
    <property type="entry name" value="Galactose-binding domain-like"/>
    <property type="match status" value="1"/>
</dbReference>
<dbReference type="InterPro" id="IPR015500">
    <property type="entry name" value="Peptidase_S8_subtilisin-rel"/>
</dbReference>
<evidence type="ECO:0000256" key="5">
    <source>
        <dbReference type="ARBA" id="ARBA00022825"/>
    </source>
</evidence>
<feature type="domain" description="P/Homo B" evidence="10">
    <location>
        <begin position="507"/>
        <end position="647"/>
    </location>
</feature>
<evidence type="ECO:0000256" key="9">
    <source>
        <dbReference type="SAM" id="SignalP"/>
    </source>
</evidence>
<keyword evidence="5 8" id="KW-0720">Serine protease</keyword>
<feature type="active site" description="Charge relay system" evidence="7 8">
    <location>
        <position position="412"/>
    </location>
</feature>
<dbReference type="InterPro" id="IPR000209">
    <property type="entry name" value="Peptidase_S8/S53_dom"/>
</dbReference>
<evidence type="ECO:0000256" key="3">
    <source>
        <dbReference type="ARBA" id="ARBA00022729"/>
    </source>
</evidence>
<organism evidence="11">
    <name type="scientific">Mesocestoides corti</name>
    <name type="common">Flatworm</name>
    <dbReference type="NCBI Taxonomy" id="53468"/>
    <lineage>
        <taxon>Eukaryota</taxon>
        <taxon>Metazoa</taxon>
        <taxon>Spiralia</taxon>
        <taxon>Lophotrochozoa</taxon>
        <taxon>Platyhelminthes</taxon>
        <taxon>Cestoda</taxon>
        <taxon>Eucestoda</taxon>
        <taxon>Cyclophyllidea</taxon>
        <taxon>Mesocestoididae</taxon>
        <taxon>Mesocestoides</taxon>
    </lineage>
</organism>
<evidence type="ECO:0000259" key="10">
    <source>
        <dbReference type="PROSITE" id="PS51829"/>
    </source>
</evidence>
<dbReference type="CDD" id="cd04059">
    <property type="entry name" value="Peptidases_S8_Protein_convertases_Kexins_Furin-like"/>
    <property type="match status" value="1"/>
</dbReference>
<protein>
    <submittedName>
        <fullName evidence="11">P/Homo B domain-containing protein</fullName>
    </submittedName>
</protein>
<feature type="signal peptide" evidence="9">
    <location>
        <begin position="1"/>
        <end position="22"/>
    </location>
</feature>
<dbReference type="Pfam" id="PF00082">
    <property type="entry name" value="Peptidase_S8"/>
    <property type="match status" value="1"/>
</dbReference>
<evidence type="ECO:0000256" key="7">
    <source>
        <dbReference type="PIRSR" id="PIRSR615500-1"/>
    </source>
</evidence>
<name>A0A5K3FC22_MESCO</name>
<evidence type="ECO:0000256" key="2">
    <source>
        <dbReference type="ARBA" id="ARBA00022685"/>
    </source>
</evidence>
<feature type="active site" description="Charge relay system" evidence="7 8">
    <location>
        <position position="227"/>
    </location>
</feature>
<dbReference type="PROSITE" id="PS51829">
    <property type="entry name" value="P_HOMO_B"/>
    <property type="match status" value="1"/>
</dbReference>
<dbReference type="AlphaFoldDB" id="A0A5K3FC22"/>
<keyword evidence="6" id="KW-1015">Disulfide bond</keyword>
<evidence type="ECO:0000256" key="8">
    <source>
        <dbReference type="PROSITE-ProRule" id="PRU01240"/>
    </source>
</evidence>
<evidence type="ECO:0000313" key="11">
    <source>
        <dbReference type="WBParaSite" id="MCU_007209-RB"/>
    </source>
</evidence>
<dbReference type="SUPFAM" id="SSF49785">
    <property type="entry name" value="Galactose-binding domain-like"/>
    <property type="match status" value="1"/>
</dbReference>
<keyword evidence="2" id="KW-0165">Cleavage on pair of basic residues</keyword>
<evidence type="ECO:0000256" key="1">
    <source>
        <dbReference type="ARBA" id="ARBA00022670"/>
    </source>
</evidence>
<keyword evidence="4 8" id="KW-0378">Hydrolase</keyword>
<evidence type="ECO:0000256" key="6">
    <source>
        <dbReference type="ARBA" id="ARBA00023157"/>
    </source>
</evidence>
<dbReference type="PANTHER" id="PTHR42884">
    <property type="entry name" value="PROPROTEIN CONVERTASE SUBTILISIN/KEXIN-RELATED"/>
    <property type="match status" value="1"/>
</dbReference>
<dbReference type="Pfam" id="PF01483">
    <property type="entry name" value="P_proprotein"/>
    <property type="match status" value="1"/>
</dbReference>
<dbReference type="InterPro" id="IPR008979">
    <property type="entry name" value="Galactose-bd-like_sf"/>
</dbReference>
<proteinExistence type="inferred from homology"/>
<sequence length="701" mass="78243">MHSLEMFRVLLLFGFVVFSVSANSHFVIVTDLSPADLHAVLKNLNISHTSHACLNSSVHYFRSDISRGELLYWLKYLRKLPGIFSVEYQSAIYVQKKAPVFTELQAEDRFVELESDDEYALAVKNRSAHLRRLLNFNDPNARGLWQFLNDGTTGFSASPGLDVNVYPVYAANITGKGVIAIVVDDALDTTHEDLRPNIRMDLTADLLNYTRKDARGTDMQMKKSNDHGTEVAGLLAAVANNSKCAFGVAYNTTLGGVRLLGDKVTDFMVGEALVRFSKEANMYISSWGPSDNGRVMRSPKKYMNFALNRTAHKGNHGRGSVFLFPAGNGGEVDDNCGADGFVNNVHVVSVNAIGENGLAPAYAERCAAVSIAVPIGGAPDKVTFRHQISRRHFFVSTTDINNRCTKQFVGTSASNPMVGGVIALAMEVNPNLTARDVAAILSFSGRIPVAAATDFNINGGGMLVSHTYGAGLLNAVRMVNLAKNWNPLGQRFSCLQSRGEMWQRGRHQYQKMSKLFKKYTFEKLIFPGKATAFTFTFSQSDCPVEVLELVRVEMHWAHERRGSLDVWLISPSGQVANLLAPRHRDRFSGISHMSWKSLIHTGERCHGNWTLMVMDKQPRGLHHRYFAKKPSGFVRFVSMEMLGTRAADSAFEKNKEAISKHWLRIQNRTRSINRAVYLRPQTLHKIYDWQRWDALSEDVEP</sequence>
<keyword evidence="1 8" id="KW-0645">Protease</keyword>
<comment type="similarity">
    <text evidence="8">Belongs to the peptidase S8 family.</text>
</comment>
<dbReference type="GO" id="GO:0000139">
    <property type="term" value="C:Golgi membrane"/>
    <property type="evidence" value="ECO:0007669"/>
    <property type="project" value="TreeGrafter"/>
</dbReference>
<dbReference type="PANTHER" id="PTHR42884:SF23">
    <property type="entry name" value="FURIN-LIKE PROTEASE 2"/>
    <property type="match status" value="1"/>
</dbReference>
<dbReference type="Gene3D" id="3.40.50.200">
    <property type="entry name" value="Peptidase S8/S53 domain"/>
    <property type="match status" value="1"/>
</dbReference>
<keyword evidence="3 9" id="KW-0732">Signal</keyword>
<dbReference type="InterPro" id="IPR022398">
    <property type="entry name" value="Peptidase_S8_His-AS"/>
</dbReference>
<dbReference type="SUPFAM" id="SSF52743">
    <property type="entry name" value="Subtilisin-like"/>
    <property type="match status" value="1"/>
</dbReference>
<feature type="chain" id="PRO_5024428851" evidence="9">
    <location>
        <begin position="23"/>
        <end position="701"/>
    </location>
</feature>
<dbReference type="GO" id="GO:0016485">
    <property type="term" value="P:protein processing"/>
    <property type="evidence" value="ECO:0007669"/>
    <property type="project" value="TreeGrafter"/>
</dbReference>
<dbReference type="PROSITE" id="PS51892">
    <property type="entry name" value="SUBTILASE"/>
    <property type="match status" value="1"/>
</dbReference>
<dbReference type="WBParaSite" id="MCU_007209-RB">
    <property type="protein sequence ID" value="MCU_007209-RB"/>
    <property type="gene ID" value="MCU_007209"/>
</dbReference>
<reference evidence="11" key="1">
    <citation type="submission" date="2019-11" db="UniProtKB">
        <authorList>
            <consortium name="WormBaseParasite"/>
        </authorList>
    </citation>
    <scope>IDENTIFICATION</scope>
</reference>
<dbReference type="InterPro" id="IPR002884">
    <property type="entry name" value="P_dom"/>
</dbReference>
<dbReference type="InterPro" id="IPR036852">
    <property type="entry name" value="Peptidase_S8/S53_dom_sf"/>
</dbReference>
<dbReference type="InterPro" id="IPR034182">
    <property type="entry name" value="Kexin/furin"/>
</dbReference>
<dbReference type="PROSITE" id="PS00137">
    <property type="entry name" value="SUBTILASE_HIS"/>
    <property type="match status" value="1"/>
</dbReference>
<dbReference type="GO" id="GO:0004252">
    <property type="term" value="F:serine-type endopeptidase activity"/>
    <property type="evidence" value="ECO:0007669"/>
    <property type="project" value="UniProtKB-UniRule"/>
</dbReference>
<dbReference type="GO" id="GO:0005802">
    <property type="term" value="C:trans-Golgi network"/>
    <property type="evidence" value="ECO:0007669"/>
    <property type="project" value="TreeGrafter"/>
</dbReference>